<proteinExistence type="predicted"/>
<dbReference type="Proteomes" id="UP001055072">
    <property type="component" value="Unassembled WGS sequence"/>
</dbReference>
<protein>
    <submittedName>
        <fullName evidence="1">Glyoxalase-like domain-containing protein</fullName>
    </submittedName>
</protein>
<accession>A0ACB8U982</accession>
<keyword evidence="2" id="KW-1185">Reference proteome</keyword>
<evidence type="ECO:0000313" key="1">
    <source>
        <dbReference type="EMBL" id="KAI0090867.1"/>
    </source>
</evidence>
<gene>
    <name evidence="1" type="ORF">BDY19DRAFT_984473</name>
</gene>
<dbReference type="EMBL" id="MU274907">
    <property type="protein sequence ID" value="KAI0090867.1"/>
    <property type="molecule type" value="Genomic_DNA"/>
</dbReference>
<comment type="caution">
    <text evidence="1">The sequence shown here is derived from an EMBL/GenBank/DDBJ whole genome shotgun (WGS) entry which is preliminary data.</text>
</comment>
<organism evidence="1 2">
    <name type="scientific">Irpex rosettiformis</name>
    <dbReference type="NCBI Taxonomy" id="378272"/>
    <lineage>
        <taxon>Eukaryota</taxon>
        <taxon>Fungi</taxon>
        <taxon>Dikarya</taxon>
        <taxon>Basidiomycota</taxon>
        <taxon>Agaricomycotina</taxon>
        <taxon>Agaricomycetes</taxon>
        <taxon>Polyporales</taxon>
        <taxon>Irpicaceae</taxon>
        <taxon>Irpex</taxon>
    </lineage>
</organism>
<evidence type="ECO:0000313" key="2">
    <source>
        <dbReference type="Proteomes" id="UP001055072"/>
    </source>
</evidence>
<reference evidence="1" key="1">
    <citation type="journal article" date="2021" name="Environ. Microbiol.">
        <title>Gene family expansions and transcriptome signatures uncover fungal adaptations to wood decay.</title>
        <authorList>
            <person name="Hage H."/>
            <person name="Miyauchi S."/>
            <person name="Viragh M."/>
            <person name="Drula E."/>
            <person name="Min B."/>
            <person name="Chaduli D."/>
            <person name="Navarro D."/>
            <person name="Favel A."/>
            <person name="Norest M."/>
            <person name="Lesage-Meessen L."/>
            <person name="Balint B."/>
            <person name="Merenyi Z."/>
            <person name="de Eugenio L."/>
            <person name="Morin E."/>
            <person name="Martinez A.T."/>
            <person name="Baldrian P."/>
            <person name="Stursova M."/>
            <person name="Martinez M.J."/>
            <person name="Novotny C."/>
            <person name="Magnuson J.K."/>
            <person name="Spatafora J.W."/>
            <person name="Maurice S."/>
            <person name="Pangilinan J."/>
            <person name="Andreopoulos W."/>
            <person name="LaButti K."/>
            <person name="Hundley H."/>
            <person name="Na H."/>
            <person name="Kuo A."/>
            <person name="Barry K."/>
            <person name="Lipzen A."/>
            <person name="Henrissat B."/>
            <person name="Riley R."/>
            <person name="Ahrendt S."/>
            <person name="Nagy L.G."/>
            <person name="Grigoriev I.V."/>
            <person name="Martin F."/>
            <person name="Rosso M.N."/>
        </authorList>
    </citation>
    <scope>NUCLEOTIDE SEQUENCE</scope>
    <source>
        <strain evidence="1">CBS 384.51</strain>
    </source>
</reference>
<sequence>MSSSPSTRILDHIVHLVPPGTLPQAIQRFRDLGFTVNNGGTHAGGLTANALVIFSDGVYLELIHFTRELTSDDLTRSPWANKPPGFIAFAFLGSPGSSPSITSIINDRAEALGIGDELQYLEPTPGGRTRPDGELLKWEIVAPARWAERRNAIGRPFYCGDVTPRKLRVPLDEDKRVHPNKTCGVAFLRVLASKEAFEEKSKEIQAALGVPPVTANAIDGKLERAWVLESPYESEATGARLAGSRLILAAANLDDADEVRFVEENGTGVFEVGFAIEAGGGNKETRTPYAKIAWVKV</sequence>
<name>A0ACB8U982_9APHY</name>